<reference evidence="1" key="2">
    <citation type="submission" date="2025-08" db="UniProtKB">
        <authorList>
            <consortium name="Ensembl"/>
        </authorList>
    </citation>
    <scope>IDENTIFICATION</scope>
</reference>
<sequence>MTSLQREEFFELLATSQGRRLDDQRAEPQNIVSGSLQAAPASQTKTWLRRSSWKALEAQGRLEDQRSAAPGPMDDEDFFSLLLRVQGGRMDEQRTELPTHICFSTFGCEL</sequence>
<name>A0AAY4AMF1_9TELE</name>
<dbReference type="Proteomes" id="UP000694580">
    <property type="component" value="Chromosome 5"/>
</dbReference>
<dbReference type="Ensembl" id="ENSDCDT00010010527.1">
    <property type="protein sequence ID" value="ENSDCDP00010010033.1"/>
    <property type="gene ID" value="ENSDCDG00010004464.1"/>
</dbReference>
<evidence type="ECO:0000313" key="2">
    <source>
        <dbReference type="Proteomes" id="UP000694580"/>
    </source>
</evidence>
<dbReference type="SMART" id="SM00390">
    <property type="entry name" value="GoLoco"/>
    <property type="match status" value="2"/>
</dbReference>
<dbReference type="Gene3D" id="1.25.40.10">
    <property type="entry name" value="Tetratricopeptide repeat domain"/>
    <property type="match status" value="2"/>
</dbReference>
<proteinExistence type="predicted"/>
<protein>
    <submittedName>
        <fullName evidence="1">Uncharacterized protein</fullName>
    </submittedName>
</protein>
<dbReference type="GO" id="GO:0050727">
    <property type="term" value="P:regulation of inflammatory response"/>
    <property type="evidence" value="ECO:0007669"/>
    <property type="project" value="InterPro"/>
</dbReference>
<organism evidence="1 2">
    <name type="scientific">Denticeps clupeoides</name>
    <name type="common">denticle herring</name>
    <dbReference type="NCBI Taxonomy" id="299321"/>
    <lineage>
        <taxon>Eukaryota</taxon>
        <taxon>Metazoa</taxon>
        <taxon>Chordata</taxon>
        <taxon>Craniata</taxon>
        <taxon>Vertebrata</taxon>
        <taxon>Euteleostomi</taxon>
        <taxon>Actinopterygii</taxon>
        <taxon>Neopterygii</taxon>
        <taxon>Teleostei</taxon>
        <taxon>Clupei</taxon>
        <taxon>Clupeiformes</taxon>
        <taxon>Denticipitoidei</taxon>
        <taxon>Denticipitidae</taxon>
        <taxon>Denticeps</taxon>
    </lineage>
</organism>
<reference evidence="1" key="3">
    <citation type="submission" date="2025-09" db="UniProtKB">
        <authorList>
            <consortium name="Ensembl"/>
        </authorList>
    </citation>
    <scope>IDENTIFICATION</scope>
</reference>
<dbReference type="PANTHER" id="PTHR47617:SF1">
    <property type="entry name" value="G-PROTEIN-SIGNALING MODULATOR 3"/>
    <property type="match status" value="1"/>
</dbReference>
<dbReference type="AlphaFoldDB" id="A0AAY4AMF1"/>
<dbReference type="Pfam" id="PF02188">
    <property type="entry name" value="GoLoco"/>
    <property type="match status" value="2"/>
</dbReference>
<reference evidence="1 2" key="1">
    <citation type="submission" date="2020-06" db="EMBL/GenBank/DDBJ databases">
        <authorList>
            <consortium name="Wellcome Sanger Institute Data Sharing"/>
        </authorList>
    </citation>
    <scope>NUCLEOTIDE SEQUENCE [LARGE SCALE GENOMIC DNA]</scope>
</reference>
<evidence type="ECO:0000313" key="1">
    <source>
        <dbReference type="Ensembl" id="ENSDCDP00010010033.1"/>
    </source>
</evidence>
<dbReference type="InterPro" id="IPR042888">
    <property type="entry name" value="GPSM3"/>
</dbReference>
<dbReference type="PROSITE" id="PS50877">
    <property type="entry name" value="GOLOCO"/>
    <property type="match status" value="2"/>
</dbReference>
<dbReference type="PANTHER" id="PTHR47617">
    <property type="entry name" value="G-PROTEIN SIGNALING MODULATOR 3"/>
    <property type="match status" value="1"/>
</dbReference>
<dbReference type="InterPro" id="IPR003109">
    <property type="entry name" value="GoLoco_motif"/>
</dbReference>
<accession>A0AAY4AMF1</accession>
<dbReference type="GO" id="GO:0030695">
    <property type="term" value="F:GTPase regulator activity"/>
    <property type="evidence" value="ECO:0007669"/>
    <property type="project" value="InterPro"/>
</dbReference>
<dbReference type="InterPro" id="IPR011990">
    <property type="entry name" value="TPR-like_helical_dom_sf"/>
</dbReference>
<keyword evidence="2" id="KW-1185">Reference proteome</keyword>
<dbReference type="GeneTree" id="ENSGT00940000175842"/>